<dbReference type="GO" id="GO:0006412">
    <property type="term" value="P:translation"/>
    <property type="evidence" value="ECO:0007669"/>
    <property type="project" value="UniProtKB-UniRule"/>
</dbReference>
<protein>
    <recommendedName>
        <fullName evidence="4">Large ribosomal subunit protein uL5c</fullName>
    </recommendedName>
</protein>
<evidence type="ECO:0000256" key="2">
    <source>
        <dbReference type="ARBA" id="ARBA00022980"/>
    </source>
</evidence>
<organism evidence="8">
    <name type="scientific">Phacus orbicularis</name>
    <dbReference type="NCBI Taxonomy" id="158829"/>
    <lineage>
        <taxon>Eukaryota</taxon>
        <taxon>Discoba</taxon>
        <taxon>Euglenozoa</taxon>
        <taxon>Euglenida</taxon>
        <taxon>Spirocuta</taxon>
        <taxon>Euglenophyceae</taxon>
        <taxon>Euglenales</taxon>
        <taxon>Phacaceae</taxon>
        <taxon>Phacus</taxon>
    </lineage>
</organism>
<name>A0A182B0Y0_9EUGL</name>
<dbReference type="NCBIfam" id="NF000585">
    <property type="entry name" value="PRK00010.1"/>
    <property type="match status" value="1"/>
</dbReference>
<dbReference type="HAMAP" id="MF_01333_B">
    <property type="entry name" value="Ribosomal_uL5_B"/>
    <property type="match status" value="1"/>
</dbReference>
<proteinExistence type="inferred from homology"/>
<dbReference type="GO" id="GO:0003735">
    <property type="term" value="F:structural constituent of ribosome"/>
    <property type="evidence" value="ECO:0007669"/>
    <property type="project" value="InterPro"/>
</dbReference>
<dbReference type="InterPro" id="IPR002132">
    <property type="entry name" value="Ribosomal_uL5"/>
</dbReference>
<dbReference type="Gene3D" id="3.30.1440.10">
    <property type="match status" value="1"/>
</dbReference>
<keyword evidence="8" id="KW-0934">Plastid</keyword>
<comment type="function">
    <text evidence="4">Binds 5S rRNA, forms part of the central protuberance of the 50S subunit.</text>
</comment>
<evidence type="ECO:0000256" key="3">
    <source>
        <dbReference type="ARBA" id="ARBA00023274"/>
    </source>
</evidence>
<comment type="similarity">
    <text evidence="1 4 5">Belongs to the universal ribosomal protein uL5 family.</text>
</comment>
<feature type="domain" description="Large ribosomal subunit protein uL5 C-terminal" evidence="7">
    <location>
        <begin position="84"/>
        <end position="177"/>
    </location>
</feature>
<evidence type="ECO:0000256" key="4">
    <source>
        <dbReference type="HAMAP-Rule" id="MF_01333"/>
    </source>
</evidence>
<gene>
    <name evidence="4 8" type="primary">rpl5</name>
</gene>
<keyword evidence="2 4" id="KW-0689">Ribosomal protein</keyword>
<comment type="subunit">
    <text evidence="4">Part of the 50S ribosomal subunit; contacts the 5S rRNA.</text>
</comment>
<dbReference type="PIRSF" id="PIRSF002161">
    <property type="entry name" value="Ribosomal_L5"/>
    <property type="match status" value="1"/>
</dbReference>
<reference evidence="8" key="1">
    <citation type="submission" date="2015-05" db="EMBL/GenBank/DDBJ databases">
        <title>Phacus orbicularis chloroplast genome.</title>
        <authorList>
            <person name="Kasiborski B.A."/>
            <person name="Linton E.W."/>
        </authorList>
    </citation>
    <scope>NUCLEOTIDE SEQUENCE</scope>
</reference>
<dbReference type="InterPro" id="IPR022803">
    <property type="entry name" value="Ribosomal_uL5_dom_sf"/>
</dbReference>
<keyword evidence="4" id="KW-0694">RNA-binding</keyword>
<evidence type="ECO:0000256" key="1">
    <source>
        <dbReference type="ARBA" id="ARBA00008553"/>
    </source>
</evidence>
<dbReference type="GO" id="GO:0005840">
    <property type="term" value="C:ribosome"/>
    <property type="evidence" value="ECO:0007669"/>
    <property type="project" value="UniProtKB-KW"/>
</dbReference>
<keyword evidence="4" id="KW-0699">rRNA-binding</keyword>
<dbReference type="FunFam" id="3.30.1440.10:FF:000001">
    <property type="entry name" value="50S ribosomal protein L5"/>
    <property type="match status" value="1"/>
</dbReference>
<dbReference type="GO" id="GO:0019843">
    <property type="term" value="F:rRNA binding"/>
    <property type="evidence" value="ECO:0007669"/>
    <property type="project" value="UniProtKB-UniRule"/>
</dbReference>
<keyword evidence="3 4" id="KW-0687">Ribonucleoprotein</keyword>
<dbReference type="InterPro" id="IPR020930">
    <property type="entry name" value="Ribosomal_uL5_bac-type"/>
</dbReference>
<dbReference type="GO" id="GO:0009507">
    <property type="term" value="C:chloroplast"/>
    <property type="evidence" value="ECO:0007669"/>
    <property type="project" value="UniProtKB-SubCell"/>
</dbReference>
<evidence type="ECO:0000313" key="8">
    <source>
        <dbReference type="EMBL" id="ALP86087.1"/>
    </source>
</evidence>
<comment type="subcellular location">
    <subcellularLocation>
        <location evidence="4">Plastid</location>
        <location evidence="4">Chloroplast</location>
    </subcellularLocation>
</comment>
<dbReference type="SUPFAM" id="SSF55282">
    <property type="entry name" value="RL5-like"/>
    <property type="match status" value="1"/>
</dbReference>
<dbReference type="Pfam" id="PF00673">
    <property type="entry name" value="Ribosomal_L5_C"/>
    <property type="match status" value="1"/>
</dbReference>
<dbReference type="PANTHER" id="PTHR11994">
    <property type="entry name" value="60S RIBOSOMAL PROTEIN L11-RELATED"/>
    <property type="match status" value="1"/>
</dbReference>
<sequence length="178" mass="20447">MQRLKAFYLDNVRPKLLEEYKYRNMCKVPRILKVVINRGFDDSCQNSKILDSLSNEFKLLSGQKSSLRRSKNAISSFKIRKGMPIGMKVTLHGDKMYAFLDRLLNLVLPRIRDFQGLNNKSFDGCGNYSFSLYDQTIFPEVDSSKVMKLKGLDINIVTNSGNDQESLFFLKALGLPFK</sequence>
<dbReference type="EMBL" id="KR921747">
    <property type="protein sequence ID" value="ALP86087.1"/>
    <property type="molecule type" value="Genomic_DNA"/>
</dbReference>
<feature type="domain" description="Large ribosomal subunit protein uL5 N-terminal" evidence="6">
    <location>
        <begin position="24"/>
        <end position="80"/>
    </location>
</feature>
<dbReference type="AlphaFoldDB" id="A0A182B0Y0"/>
<dbReference type="GO" id="GO:1990904">
    <property type="term" value="C:ribonucleoprotein complex"/>
    <property type="evidence" value="ECO:0007669"/>
    <property type="project" value="UniProtKB-KW"/>
</dbReference>
<accession>A0A182B0Y0</accession>
<dbReference type="InterPro" id="IPR031309">
    <property type="entry name" value="Ribosomal_uL5_C"/>
</dbReference>
<geneLocation type="chloroplast" evidence="8"/>
<evidence type="ECO:0000256" key="5">
    <source>
        <dbReference type="RuleBase" id="RU003930"/>
    </source>
</evidence>
<keyword evidence="8" id="KW-0150">Chloroplast</keyword>
<evidence type="ECO:0000259" key="7">
    <source>
        <dbReference type="Pfam" id="PF00673"/>
    </source>
</evidence>
<dbReference type="Pfam" id="PF00281">
    <property type="entry name" value="Ribosomal_L5"/>
    <property type="match status" value="1"/>
</dbReference>
<evidence type="ECO:0000259" key="6">
    <source>
        <dbReference type="Pfam" id="PF00281"/>
    </source>
</evidence>
<dbReference type="InterPro" id="IPR031310">
    <property type="entry name" value="Ribosomal_uL5_N"/>
</dbReference>